<dbReference type="PANTHER" id="PTHR36503:SF3">
    <property type="entry name" value="BLR0126 PROTEIN"/>
    <property type="match status" value="1"/>
</dbReference>
<dbReference type="InterPro" id="IPR029068">
    <property type="entry name" value="Glyas_Bleomycin-R_OHBP_Dase"/>
</dbReference>
<sequence>MKATMNAIDVIVSDLAASVAFYRMLGLEFQVDERMPDHASCDLPGGLHLMLDTEKLAGMARPGWSRGAGSPAAFMALELGSPAEVDAAYAELTDAGHRGSREPWDAFWGMRYATVLDPDGNGIDLYATLPDNRERAGA</sequence>
<proteinExistence type="predicted"/>
<dbReference type="EMBL" id="JBHSPR010000008">
    <property type="protein sequence ID" value="MFC6016945.1"/>
    <property type="molecule type" value="Genomic_DNA"/>
</dbReference>
<dbReference type="PROSITE" id="PS51819">
    <property type="entry name" value="VOC"/>
    <property type="match status" value="1"/>
</dbReference>
<reference evidence="3" key="1">
    <citation type="journal article" date="2019" name="Int. J. Syst. Evol. Microbiol.">
        <title>The Global Catalogue of Microorganisms (GCM) 10K type strain sequencing project: providing services to taxonomists for standard genome sequencing and annotation.</title>
        <authorList>
            <consortium name="The Broad Institute Genomics Platform"/>
            <consortium name="The Broad Institute Genome Sequencing Center for Infectious Disease"/>
            <person name="Wu L."/>
            <person name="Ma J."/>
        </authorList>
    </citation>
    <scope>NUCLEOTIDE SEQUENCE [LARGE SCALE GENOMIC DNA]</scope>
    <source>
        <strain evidence="3">ZS-35-S2</strain>
    </source>
</reference>
<name>A0ABW1K5M8_9ACTN</name>
<evidence type="ECO:0000313" key="3">
    <source>
        <dbReference type="Proteomes" id="UP001596203"/>
    </source>
</evidence>
<dbReference type="SUPFAM" id="SSF54593">
    <property type="entry name" value="Glyoxalase/Bleomycin resistance protein/Dihydroxybiphenyl dioxygenase"/>
    <property type="match status" value="1"/>
</dbReference>
<evidence type="ECO:0000313" key="2">
    <source>
        <dbReference type="EMBL" id="MFC6016945.1"/>
    </source>
</evidence>
<protein>
    <submittedName>
        <fullName evidence="2">VOC family protein</fullName>
    </submittedName>
</protein>
<comment type="caution">
    <text evidence="2">The sequence shown here is derived from an EMBL/GenBank/DDBJ whole genome shotgun (WGS) entry which is preliminary data.</text>
</comment>
<dbReference type="Proteomes" id="UP001596203">
    <property type="component" value="Unassembled WGS sequence"/>
</dbReference>
<dbReference type="RefSeq" id="WP_377420782.1">
    <property type="nucleotide sequence ID" value="NZ_JBHSPR010000008.1"/>
</dbReference>
<dbReference type="PANTHER" id="PTHR36503">
    <property type="entry name" value="BLR2520 PROTEIN"/>
    <property type="match status" value="1"/>
</dbReference>
<evidence type="ECO:0000259" key="1">
    <source>
        <dbReference type="PROSITE" id="PS51819"/>
    </source>
</evidence>
<dbReference type="InterPro" id="IPR037523">
    <property type="entry name" value="VOC_core"/>
</dbReference>
<feature type="domain" description="VOC" evidence="1">
    <location>
        <begin position="4"/>
        <end position="128"/>
    </location>
</feature>
<dbReference type="InterPro" id="IPR004360">
    <property type="entry name" value="Glyas_Fos-R_dOase_dom"/>
</dbReference>
<dbReference type="Gene3D" id="3.10.180.10">
    <property type="entry name" value="2,3-Dihydroxybiphenyl 1,2-Dioxygenase, domain 1"/>
    <property type="match status" value="1"/>
</dbReference>
<keyword evidence="3" id="KW-1185">Reference proteome</keyword>
<dbReference type="Pfam" id="PF00903">
    <property type="entry name" value="Glyoxalase"/>
    <property type="match status" value="1"/>
</dbReference>
<gene>
    <name evidence="2" type="ORF">ACFP2T_12100</name>
</gene>
<accession>A0ABW1K5M8</accession>
<organism evidence="2 3">
    <name type="scientific">Plantactinospora solaniradicis</name>
    <dbReference type="NCBI Taxonomy" id="1723736"/>
    <lineage>
        <taxon>Bacteria</taxon>
        <taxon>Bacillati</taxon>
        <taxon>Actinomycetota</taxon>
        <taxon>Actinomycetes</taxon>
        <taxon>Micromonosporales</taxon>
        <taxon>Micromonosporaceae</taxon>
        <taxon>Plantactinospora</taxon>
    </lineage>
</organism>